<proteinExistence type="predicted"/>
<gene>
    <name evidence="1" type="ORF">ABH992_004626</name>
</gene>
<comment type="caution">
    <text evidence="1">The sequence shown here is derived from an EMBL/GenBank/DDBJ whole genome shotgun (WGS) entry which is preliminary data.</text>
</comment>
<dbReference type="Proteomes" id="UP001565474">
    <property type="component" value="Unassembled WGS sequence"/>
</dbReference>
<protein>
    <recommendedName>
        <fullName evidence="3">Transposase</fullName>
    </recommendedName>
</protein>
<evidence type="ECO:0008006" key="3">
    <source>
        <dbReference type="Google" id="ProtNLM"/>
    </source>
</evidence>
<sequence>MPALIEAMERHGHLDLAPEMRAKLLAMSAATIDRALVQVREKLGRKRRRHTAHSLRRSVP</sequence>
<evidence type="ECO:0000313" key="2">
    <source>
        <dbReference type="Proteomes" id="UP001565474"/>
    </source>
</evidence>
<reference evidence="1 2" key="1">
    <citation type="submission" date="2024-07" db="EMBL/GenBank/DDBJ databases">
        <title>Genomic Encyclopedia of Type Strains, Phase V (KMG-V): Genome sequencing to study the core and pangenomes of soil and plant-associated prokaryotes.</title>
        <authorList>
            <person name="Whitman W."/>
        </authorList>
    </citation>
    <scope>NUCLEOTIDE SEQUENCE [LARGE SCALE GENOMIC DNA]</scope>
    <source>
        <strain evidence="1 2">USDA 222</strain>
    </source>
</reference>
<dbReference type="EMBL" id="JBGBZN010000002">
    <property type="protein sequence ID" value="MEY9472227.1"/>
    <property type="molecule type" value="Genomic_DNA"/>
</dbReference>
<evidence type="ECO:0000313" key="1">
    <source>
        <dbReference type="EMBL" id="MEY9472227.1"/>
    </source>
</evidence>
<organism evidence="1 2">
    <name type="scientific">Bradyrhizobium yuanmingense</name>
    <dbReference type="NCBI Taxonomy" id="108015"/>
    <lineage>
        <taxon>Bacteria</taxon>
        <taxon>Pseudomonadati</taxon>
        <taxon>Pseudomonadota</taxon>
        <taxon>Alphaproteobacteria</taxon>
        <taxon>Hyphomicrobiales</taxon>
        <taxon>Nitrobacteraceae</taxon>
        <taxon>Bradyrhizobium</taxon>
    </lineage>
</organism>
<name>A0ABV4GJV5_9BRAD</name>
<keyword evidence="2" id="KW-1185">Reference proteome</keyword>
<accession>A0ABV4GJV5</accession>